<name>A0ABV6YWR2_UNCC1</name>
<evidence type="ECO:0000256" key="4">
    <source>
        <dbReference type="ARBA" id="ARBA00023014"/>
    </source>
</evidence>
<evidence type="ECO:0000313" key="8">
    <source>
        <dbReference type="Proteomes" id="UP001594351"/>
    </source>
</evidence>
<gene>
    <name evidence="7" type="ORF">ACFL27_10555</name>
</gene>
<dbReference type="EMBL" id="JBHPBY010000112">
    <property type="protein sequence ID" value="MFC1850622.1"/>
    <property type="molecule type" value="Genomic_DNA"/>
</dbReference>
<protein>
    <submittedName>
        <fullName evidence="7">Acyl-CoA dehydratase activase</fullName>
    </submittedName>
</protein>
<dbReference type="InterPro" id="IPR043129">
    <property type="entry name" value="ATPase_NBD"/>
</dbReference>
<dbReference type="Pfam" id="PF09989">
    <property type="entry name" value="DUF2229"/>
    <property type="match status" value="1"/>
</dbReference>
<dbReference type="InterPro" id="IPR008275">
    <property type="entry name" value="CoA_E_activase_dom"/>
</dbReference>
<dbReference type="InterPro" id="IPR018709">
    <property type="entry name" value="CoA_activase_DUF2229"/>
</dbReference>
<keyword evidence="4" id="KW-0411">Iron-sulfur</keyword>
<accession>A0ABV6YWR2</accession>
<dbReference type="InterPro" id="IPR051805">
    <property type="entry name" value="Dehydratase_Activator_Redct"/>
</dbReference>
<comment type="cofactor">
    <cofactor evidence="1">
        <name>[4Fe-4S] cluster</name>
        <dbReference type="ChEBI" id="CHEBI:49883"/>
    </cofactor>
</comment>
<feature type="domain" description="ATPase BadF/BadG/BcrA/BcrD type" evidence="5">
    <location>
        <begin position="1"/>
        <end position="191"/>
    </location>
</feature>
<evidence type="ECO:0000259" key="5">
    <source>
        <dbReference type="Pfam" id="PF01869"/>
    </source>
</evidence>
<feature type="domain" description="DUF2229" evidence="6">
    <location>
        <begin position="284"/>
        <end position="496"/>
    </location>
</feature>
<keyword evidence="2" id="KW-0479">Metal-binding</keyword>
<dbReference type="NCBIfam" id="TIGR00241">
    <property type="entry name" value="CoA_E_activ"/>
    <property type="match status" value="1"/>
</dbReference>
<proteinExistence type="predicted"/>
<organism evidence="7 8">
    <name type="scientific">candidate division CSSED10-310 bacterium</name>
    <dbReference type="NCBI Taxonomy" id="2855610"/>
    <lineage>
        <taxon>Bacteria</taxon>
        <taxon>Bacteria division CSSED10-310</taxon>
    </lineage>
</organism>
<keyword evidence="8" id="KW-1185">Reference proteome</keyword>
<dbReference type="SUPFAM" id="SSF53067">
    <property type="entry name" value="Actin-like ATPase domain"/>
    <property type="match status" value="1"/>
</dbReference>
<sequence length="1003" mass="113723">TGSGRKFIGKVIGADLIIDEITAHARAAFELNNDVDTIIEIGGQDAKFTTLKNGMVTFSVMNSVCAAGTGSFIEEQAHMLGVTLDEYSSRAEHKMAPMASDRCTVFMERDINYYLNVGYSVDEVLASVLHSVRENYLTKVATEGLIGKNICFQGATAKNQALVAAFEQSLNKPIFVSQFCHLTGALGSALLTLEEKFESTAFKGLSLCSKKITVLSEVCNLCRNNCKIKKVDIGGQILAFGFLCGRDYETQRYVVQDTGTFSLIDSRKKCFQIDQKNVPGFKKTLGIPTALYLSEDKLFWKHFFHSLGIKTIICSKDVGSVNRGKRIADSEFCAPLLSFYGHVSYLSTRADLLFLPVLLDSNFIRSGDEAKQYCYFSQFASSLTSISCDSDVRSRSLMPEIGPKSFLNKIELYKVLKSHYEVTYWNISRAYEAAKEFIAECEHKLKKVYQREVENQNDIGVVFLGRPYTILDRTMNKRIPDIFASLEIKAFFQDMLTYDESDVQEVKSLLKEIPWNYATKIIEVATVVAKKRGLYAVYITSFKCGPDSFTAQYFKKIMELYNKPYLILQLDDHGSNVGHTTRIEAAIRSFRNHYTANEQSIITGISLLDDTDTLTSIRDKTLLLPSWDDLIGKMHEAILIRERIDAIMVPLTQKAVKEGPRNNSGQCLPVNLMFQSFVNYIKEHHLDASQVSVWIFQARVACNIAMYPSMLKSLFENHGQGLEKVSVYIGQLSFSDISINASINVYFSYMFGGMLKKMGCKIRPYEVEKGMTDQVIEKSLQLFYRAFLNDRDKVEVVKEVTDLFLGIQTIKMERPKIAILGDLYARDNEIMNQDLIKSIENDGGEVIVTPYNEYIRIIEDSLIRRWFKRGNYKDILTAKTVGKYCLVLENSVFQYFNQVLQEKKPNYNLDVKKILEKFNIKENHSGESFDNLLKIFHLIERYPDISLFVLANPAFCSAGMVTEAMIKEIEKVIEIPIVSLMYDGTGKFQNNKLSPYLYSLNAQ</sequence>
<dbReference type="Pfam" id="PF01869">
    <property type="entry name" value="BcrAD_BadFG"/>
    <property type="match status" value="1"/>
</dbReference>
<evidence type="ECO:0000256" key="1">
    <source>
        <dbReference type="ARBA" id="ARBA00001966"/>
    </source>
</evidence>
<dbReference type="PANTHER" id="PTHR32329:SF2">
    <property type="entry name" value="BIFUNCTIONAL PROTEIN [INCLUDES 2-HYDROXYACYL-COA DEHYDRATASE (N-TER) AND ITS ACTIVATOR DOMAIN (C_TERM)"/>
    <property type="match status" value="1"/>
</dbReference>
<reference evidence="7 8" key="1">
    <citation type="submission" date="2024-09" db="EMBL/GenBank/DDBJ databases">
        <title>Laminarin stimulates single cell rates of sulfate reduction while oxygen inhibits transcriptomic activity in coastal marine sediment.</title>
        <authorList>
            <person name="Lindsay M."/>
            <person name="Orcutt B."/>
            <person name="Emerson D."/>
            <person name="Stepanauskas R."/>
            <person name="D'Angelo T."/>
        </authorList>
    </citation>
    <scope>NUCLEOTIDE SEQUENCE [LARGE SCALE GENOMIC DNA]</scope>
    <source>
        <strain evidence="7">SAG AM-311-K15</strain>
    </source>
</reference>
<keyword evidence="3" id="KW-0408">Iron</keyword>
<dbReference type="Proteomes" id="UP001594351">
    <property type="component" value="Unassembled WGS sequence"/>
</dbReference>
<dbReference type="InterPro" id="IPR002731">
    <property type="entry name" value="ATPase_BadF"/>
</dbReference>
<evidence type="ECO:0000259" key="6">
    <source>
        <dbReference type="Pfam" id="PF09989"/>
    </source>
</evidence>
<dbReference type="PANTHER" id="PTHR32329">
    <property type="entry name" value="BIFUNCTIONAL PROTEIN [INCLUDES 2-HYDROXYACYL-COA DEHYDRATASE (N-TER) AND ITS ACTIVATOR DOMAIN (C_TERM)-RELATED"/>
    <property type="match status" value="1"/>
</dbReference>
<evidence type="ECO:0000256" key="3">
    <source>
        <dbReference type="ARBA" id="ARBA00023004"/>
    </source>
</evidence>
<dbReference type="Gene3D" id="3.30.420.40">
    <property type="match status" value="1"/>
</dbReference>
<evidence type="ECO:0000313" key="7">
    <source>
        <dbReference type="EMBL" id="MFC1850622.1"/>
    </source>
</evidence>
<evidence type="ECO:0000256" key="2">
    <source>
        <dbReference type="ARBA" id="ARBA00022723"/>
    </source>
</evidence>
<comment type="caution">
    <text evidence="7">The sequence shown here is derived from an EMBL/GenBank/DDBJ whole genome shotgun (WGS) entry which is preliminary data.</text>
</comment>
<feature type="non-terminal residue" evidence="7">
    <location>
        <position position="1"/>
    </location>
</feature>